<reference evidence="2" key="1">
    <citation type="submission" date="2019-03" db="EMBL/GenBank/DDBJ databases">
        <title>Afifella sp. nov., isolated from activated sludge.</title>
        <authorList>
            <person name="Li Q."/>
            <person name="Liu Y."/>
        </authorList>
    </citation>
    <scope>NUCLEOTIDE SEQUENCE</scope>
    <source>
        <strain evidence="2">L72</strain>
    </source>
</reference>
<accession>A0A964T498</accession>
<protein>
    <submittedName>
        <fullName evidence="2">VOC family protein</fullName>
    </submittedName>
</protein>
<name>A0A964T498_9HYPH</name>
<evidence type="ECO:0000313" key="3">
    <source>
        <dbReference type="Proteomes" id="UP000773614"/>
    </source>
</evidence>
<dbReference type="Pfam" id="PF00903">
    <property type="entry name" value="Glyoxalase"/>
    <property type="match status" value="1"/>
</dbReference>
<dbReference type="CDD" id="cd07262">
    <property type="entry name" value="VOC_like"/>
    <property type="match status" value="1"/>
</dbReference>
<dbReference type="RefSeq" id="WP_161140514.1">
    <property type="nucleotide sequence ID" value="NZ_SPKJ01000030.1"/>
</dbReference>
<organism evidence="2 3">
    <name type="scientific">Propylenella binzhouense</name>
    <dbReference type="NCBI Taxonomy" id="2555902"/>
    <lineage>
        <taxon>Bacteria</taxon>
        <taxon>Pseudomonadati</taxon>
        <taxon>Pseudomonadota</taxon>
        <taxon>Alphaproteobacteria</taxon>
        <taxon>Hyphomicrobiales</taxon>
        <taxon>Propylenellaceae</taxon>
        <taxon>Propylenella</taxon>
    </lineage>
</organism>
<sequence>MIDHIGLGFSDFAAARRFYVEALAPLGIGVVMEVTKAETGGSYEGAGLGSAGKPFFWVRGGGRTAPKVHIAFAAEDRASVDAFHAAALAAGGRDNGAPGLRPDYHPNYYAAFVLDPDGHNIEAVCHKPA</sequence>
<keyword evidence="3" id="KW-1185">Reference proteome</keyword>
<dbReference type="SUPFAM" id="SSF54593">
    <property type="entry name" value="Glyoxalase/Bleomycin resistance protein/Dihydroxybiphenyl dioxygenase"/>
    <property type="match status" value="1"/>
</dbReference>
<dbReference type="AlphaFoldDB" id="A0A964T498"/>
<dbReference type="InterPro" id="IPR037523">
    <property type="entry name" value="VOC_core"/>
</dbReference>
<dbReference type="PROSITE" id="PS51819">
    <property type="entry name" value="VOC"/>
    <property type="match status" value="1"/>
</dbReference>
<dbReference type="InterPro" id="IPR029068">
    <property type="entry name" value="Glyas_Bleomycin-R_OHBP_Dase"/>
</dbReference>
<dbReference type="Proteomes" id="UP000773614">
    <property type="component" value="Unassembled WGS sequence"/>
</dbReference>
<evidence type="ECO:0000259" key="1">
    <source>
        <dbReference type="PROSITE" id="PS51819"/>
    </source>
</evidence>
<dbReference type="PANTHER" id="PTHR35006:SF2">
    <property type="entry name" value="GLYOXALASE FAMILY PROTEIN (AFU_ORTHOLOGUE AFUA_5G14830)"/>
    <property type="match status" value="1"/>
</dbReference>
<dbReference type="PANTHER" id="PTHR35006">
    <property type="entry name" value="GLYOXALASE FAMILY PROTEIN (AFU_ORTHOLOGUE AFUA_5G14830)"/>
    <property type="match status" value="1"/>
</dbReference>
<feature type="domain" description="VOC" evidence="1">
    <location>
        <begin position="1"/>
        <end position="126"/>
    </location>
</feature>
<dbReference type="Gene3D" id="3.10.180.10">
    <property type="entry name" value="2,3-Dihydroxybiphenyl 1,2-Dioxygenase, domain 1"/>
    <property type="match status" value="1"/>
</dbReference>
<dbReference type="InterPro" id="IPR004360">
    <property type="entry name" value="Glyas_Fos-R_dOase_dom"/>
</dbReference>
<dbReference type="OrthoDB" id="9807407at2"/>
<evidence type="ECO:0000313" key="2">
    <source>
        <dbReference type="EMBL" id="MYZ48163.1"/>
    </source>
</evidence>
<comment type="caution">
    <text evidence="2">The sequence shown here is derived from an EMBL/GenBank/DDBJ whole genome shotgun (WGS) entry which is preliminary data.</text>
</comment>
<proteinExistence type="predicted"/>
<dbReference type="EMBL" id="SPKJ01000030">
    <property type="protein sequence ID" value="MYZ48163.1"/>
    <property type="molecule type" value="Genomic_DNA"/>
</dbReference>
<gene>
    <name evidence="2" type="ORF">E4O86_10620</name>
</gene>